<comment type="catalytic activity">
    <reaction evidence="10">
        <text>L-threonyl-[protein] + ATP = O-phospho-L-threonyl-[protein] + ADP + H(+)</text>
        <dbReference type="Rhea" id="RHEA:46608"/>
        <dbReference type="Rhea" id="RHEA-COMP:11060"/>
        <dbReference type="Rhea" id="RHEA-COMP:11605"/>
        <dbReference type="ChEBI" id="CHEBI:15378"/>
        <dbReference type="ChEBI" id="CHEBI:30013"/>
        <dbReference type="ChEBI" id="CHEBI:30616"/>
        <dbReference type="ChEBI" id="CHEBI:61977"/>
        <dbReference type="ChEBI" id="CHEBI:456216"/>
        <dbReference type="EC" id="2.7.11.1"/>
    </reaction>
</comment>
<dbReference type="PANTHER" id="PTHR27002">
    <property type="entry name" value="RECEPTOR-LIKE SERINE/THREONINE-PROTEIN KINASE SD1-8"/>
    <property type="match status" value="1"/>
</dbReference>
<evidence type="ECO:0000256" key="7">
    <source>
        <dbReference type="ARBA" id="ARBA00022840"/>
    </source>
</evidence>
<dbReference type="InterPro" id="IPR021820">
    <property type="entry name" value="S-locus_recpt_kinase_C"/>
</dbReference>
<organism evidence="13 14">
    <name type="scientific">Heracleum sosnowskyi</name>
    <dbReference type="NCBI Taxonomy" id="360622"/>
    <lineage>
        <taxon>Eukaryota</taxon>
        <taxon>Viridiplantae</taxon>
        <taxon>Streptophyta</taxon>
        <taxon>Embryophyta</taxon>
        <taxon>Tracheophyta</taxon>
        <taxon>Spermatophyta</taxon>
        <taxon>Magnoliopsida</taxon>
        <taxon>eudicotyledons</taxon>
        <taxon>Gunneridae</taxon>
        <taxon>Pentapetalae</taxon>
        <taxon>asterids</taxon>
        <taxon>campanulids</taxon>
        <taxon>Apiales</taxon>
        <taxon>Apiaceae</taxon>
        <taxon>Apioideae</taxon>
        <taxon>apioid superclade</taxon>
        <taxon>Tordylieae</taxon>
        <taxon>Tordyliinae</taxon>
        <taxon>Heracleum</taxon>
    </lineage>
</organism>
<dbReference type="PROSITE" id="PS00108">
    <property type="entry name" value="PROTEIN_KINASE_ST"/>
    <property type="match status" value="1"/>
</dbReference>
<dbReference type="Gene3D" id="1.10.510.10">
    <property type="entry name" value="Transferase(Phosphotransferase) domain 1"/>
    <property type="match status" value="1"/>
</dbReference>
<keyword evidence="4" id="KW-0732">Signal</keyword>
<evidence type="ECO:0000256" key="11">
    <source>
        <dbReference type="ARBA" id="ARBA00048679"/>
    </source>
</evidence>
<evidence type="ECO:0000256" key="1">
    <source>
        <dbReference type="ARBA" id="ARBA00012513"/>
    </source>
</evidence>
<dbReference type="Proteomes" id="UP001237642">
    <property type="component" value="Unassembled WGS sequence"/>
</dbReference>
<evidence type="ECO:0000256" key="3">
    <source>
        <dbReference type="ARBA" id="ARBA00022679"/>
    </source>
</evidence>
<accession>A0AAD8MZW7</accession>
<evidence type="ECO:0000256" key="5">
    <source>
        <dbReference type="ARBA" id="ARBA00022741"/>
    </source>
</evidence>
<dbReference type="GO" id="GO:0005524">
    <property type="term" value="F:ATP binding"/>
    <property type="evidence" value="ECO:0007669"/>
    <property type="project" value="UniProtKB-KW"/>
</dbReference>
<reference evidence="13" key="1">
    <citation type="submission" date="2023-02" db="EMBL/GenBank/DDBJ databases">
        <title>Genome of toxic invasive species Heracleum sosnowskyi carries increased number of genes despite the absence of recent whole-genome duplications.</title>
        <authorList>
            <person name="Schelkunov M."/>
            <person name="Shtratnikova V."/>
            <person name="Makarenko M."/>
            <person name="Klepikova A."/>
            <person name="Omelchenko D."/>
            <person name="Novikova G."/>
            <person name="Obukhova E."/>
            <person name="Bogdanov V."/>
            <person name="Penin A."/>
            <person name="Logacheva M."/>
        </authorList>
    </citation>
    <scope>NUCLEOTIDE SEQUENCE</scope>
    <source>
        <strain evidence="13">Hsosn_3</strain>
        <tissue evidence="13">Leaf</tissue>
    </source>
</reference>
<dbReference type="SUPFAM" id="SSF56112">
    <property type="entry name" value="Protein kinase-like (PK-like)"/>
    <property type="match status" value="1"/>
</dbReference>
<reference evidence="13" key="2">
    <citation type="submission" date="2023-05" db="EMBL/GenBank/DDBJ databases">
        <authorList>
            <person name="Schelkunov M.I."/>
        </authorList>
    </citation>
    <scope>NUCLEOTIDE SEQUENCE</scope>
    <source>
        <strain evidence="13">Hsosn_3</strain>
        <tissue evidence="13">Leaf</tissue>
    </source>
</reference>
<dbReference type="EC" id="2.7.11.1" evidence="1"/>
<comment type="caution">
    <text evidence="13">The sequence shown here is derived from an EMBL/GenBank/DDBJ whole genome shotgun (WGS) entry which is preliminary data.</text>
</comment>
<keyword evidence="3" id="KW-0808">Transferase</keyword>
<keyword evidence="5" id="KW-0547">Nucleotide-binding</keyword>
<dbReference type="AlphaFoldDB" id="A0AAD8MZW7"/>
<evidence type="ECO:0000256" key="6">
    <source>
        <dbReference type="ARBA" id="ARBA00022777"/>
    </source>
</evidence>
<dbReference type="PANTHER" id="PTHR27002:SF851">
    <property type="entry name" value="G-TYPE LECTIN S-RECEPTOR-LIKE SERINE_THREONINE-PROTEIN KINASE SD1-1"/>
    <property type="match status" value="1"/>
</dbReference>
<dbReference type="InterPro" id="IPR011009">
    <property type="entry name" value="Kinase-like_dom_sf"/>
</dbReference>
<keyword evidence="8" id="KW-1015">Disulfide bond</keyword>
<dbReference type="EMBL" id="JAUIZM010000002">
    <property type="protein sequence ID" value="KAK1396405.1"/>
    <property type="molecule type" value="Genomic_DNA"/>
</dbReference>
<evidence type="ECO:0000313" key="14">
    <source>
        <dbReference type="Proteomes" id="UP001237642"/>
    </source>
</evidence>
<evidence type="ECO:0000256" key="8">
    <source>
        <dbReference type="ARBA" id="ARBA00023157"/>
    </source>
</evidence>
<dbReference type="PROSITE" id="PS50011">
    <property type="entry name" value="PROTEIN_KINASE_DOM"/>
    <property type="match status" value="1"/>
</dbReference>
<dbReference type="Pfam" id="PF00069">
    <property type="entry name" value="Pkinase"/>
    <property type="match status" value="1"/>
</dbReference>
<keyword evidence="2" id="KW-0723">Serine/threonine-protein kinase</keyword>
<evidence type="ECO:0000256" key="10">
    <source>
        <dbReference type="ARBA" id="ARBA00047899"/>
    </source>
</evidence>
<dbReference type="InterPro" id="IPR000719">
    <property type="entry name" value="Prot_kinase_dom"/>
</dbReference>
<dbReference type="FunFam" id="1.10.510.10:FF:000060">
    <property type="entry name" value="G-type lectin S-receptor-like serine/threonine-protein kinase"/>
    <property type="match status" value="1"/>
</dbReference>
<dbReference type="GO" id="GO:0005886">
    <property type="term" value="C:plasma membrane"/>
    <property type="evidence" value="ECO:0007669"/>
    <property type="project" value="TreeGrafter"/>
</dbReference>
<evidence type="ECO:0000313" key="13">
    <source>
        <dbReference type="EMBL" id="KAK1396405.1"/>
    </source>
</evidence>
<proteinExistence type="predicted"/>
<keyword evidence="6 13" id="KW-0418">Kinase</keyword>
<dbReference type="SMART" id="SM00220">
    <property type="entry name" value="S_TKc"/>
    <property type="match status" value="1"/>
</dbReference>
<evidence type="ECO:0000256" key="4">
    <source>
        <dbReference type="ARBA" id="ARBA00022729"/>
    </source>
</evidence>
<name>A0AAD8MZW7_9APIA</name>
<feature type="domain" description="Protein kinase" evidence="12">
    <location>
        <begin position="1"/>
        <end position="195"/>
    </location>
</feature>
<comment type="catalytic activity">
    <reaction evidence="11">
        <text>L-seryl-[protein] + ATP = O-phospho-L-seryl-[protein] + ADP + H(+)</text>
        <dbReference type="Rhea" id="RHEA:17989"/>
        <dbReference type="Rhea" id="RHEA-COMP:9863"/>
        <dbReference type="Rhea" id="RHEA-COMP:11604"/>
        <dbReference type="ChEBI" id="CHEBI:15378"/>
        <dbReference type="ChEBI" id="CHEBI:29999"/>
        <dbReference type="ChEBI" id="CHEBI:30616"/>
        <dbReference type="ChEBI" id="CHEBI:83421"/>
        <dbReference type="ChEBI" id="CHEBI:456216"/>
        <dbReference type="EC" id="2.7.11.1"/>
    </reaction>
</comment>
<dbReference type="InterPro" id="IPR008271">
    <property type="entry name" value="Ser/Thr_kinase_AS"/>
</dbReference>
<evidence type="ECO:0000259" key="12">
    <source>
        <dbReference type="PROSITE" id="PS50011"/>
    </source>
</evidence>
<keyword evidence="14" id="KW-1185">Reference proteome</keyword>
<gene>
    <name evidence="13" type="ORF">POM88_006268</name>
</gene>
<evidence type="ECO:0000256" key="2">
    <source>
        <dbReference type="ARBA" id="ARBA00022527"/>
    </source>
</evidence>
<keyword evidence="9" id="KW-0325">Glycoprotein</keyword>
<protein>
    <recommendedName>
        <fullName evidence="1">non-specific serine/threonine protein kinase</fullName>
        <ecNumber evidence="1">2.7.11.1</ecNumber>
    </recommendedName>
</protein>
<dbReference type="GO" id="GO:0004674">
    <property type="term" value="F:protein serine/threonine kinase activity"/>
    <property type="evidence" value="ECO:0007669"/>
    <property type="project" value="UniProtKB-KW"/>
</dbReference>
<sequence>MANKSLDSFIFDESSRITLDWPVRRNIIDGIARGLMYLHQDSKLRIIHRDLKASNILLDHEKNPKISDFGLARSFGGNETDTKTSRVVGTYGYMSPDFGVLLIEIVSGVKNRFFCHPDHSLNLLGHAWMSYKEDKLVQLIDGVILDSSSHFEVFRVIQIGLLCVQNDPKDGPDMSQVILMLSSNMKLHQPKQPGFFMERNLLEADQLFSNPNFFSSNHLTITVLQPRQ</sequence>
<dbReference type="Pfam" id="PF11883">
    <property type="entry name" value="DUF3403"/>
    <property type="match status" value="1"/>
</dbReference>
<keyword evidence="7" id="KW-0067">ATP-binding</keyword>
<evidence type="ECO:0000256" key="9">
    <source>
        <dbReference type="ARBA" id="ARBA00023180"/>
    </source>
</evidence>